<evidence type="ECO:0000313" key="3">
    <source>
        <dbReference type="Proteomes" id="UP000663929"/>
    </source>
</evidence>
<dbReference type="RefSeq" id="WP_237383650.1">
    <property type="nucleotide sequence ID" value="NZ_CP071793.1"/>
</dbReference>
<reference evidence="2" key="1">
    <citation type="submission" date="2021-03" db="EMBL/GenBank/DDBJ databases">
        <title>Acanthopleuribacteraceae sp. M133.</title>
        <authorList>
            <person name="Wang G."/>
        </authorList>
    </citation>
    <scope>NUCLEOTIDE SEQUENCE</scope>
    <source>
        <strain evidence="2">M133</strain>
    </source>
</reference>
<name>A0A8A4TWJ3_SULCO</name>
<dbReference type="Gene3D" id="3.10.20.310">
    <property type="entry name" value="membrane protein fhac"/>
    <property type="match status" value="1"/>
</dbReference>
<dbReference type="EMBL" id="CP071793">
    <property type="protein sequence ID" value="QTD53548.1"/>
    <property type="molecule type" value="Genomic_DNA"/>
</dbReference>
<keyword evidence="3" id="KW-1185">Reference proteome</keyword>
<dbReference type="Gene3D" id="2.40.160.50">
    <property type="entry name" value="membrane protein fhac: a member of the omp85/tpsb transporter family"/>
    <property type="match status" value="1"/>
</dbReference>
<protein>
    <recommendedName>
        <fullName evidence="1">POTRA domain-containing protein</fullName>
    </recommendedName>
</protein>
<dbReference type="AlphaFoldDB" id="A0A8A4TWJ3"/>
<organism evidence="2 3">
    <name type="scientific">Sulfidibacter corallicola</name>
    <dbReference type="NCBI Taxonomy" id="2818388"/>
    <lineage>
        <taxon>Bacteria</taxon>
        <taxon>Pseudomonadati</taxon>
        <taxon>Acidobacteriota</taxon>
        <taxon>Holophagae</taxon>
        <taxon>Acanthopleuribacterales</taxon>
        <taxon>Acanthopleuribacteraceae</taxon>
        <taxon>Sulfidibacter</taxon>
    </lineage>
</organism>
<dbReference type="InterPro" id="IPR010827">
    <property type="entry name" value="BamA/TamA_POTRA"/>
</dbReference>
<dbReference type="Proteomes" id="UP000663929">
    <property type="component" value="Chromosome"/>
</dbReference>
<dbReference type="KEGG" id="scor:J3U87_13920"/>
<evidence type="ECO:0000313" key="2">
    <source>
        <dbReference type="EMBL" id="QTD53548.1"/>
    </source>
</evidence>
<accession>A0A8A4TWJ3</accession>
<proteinExistence type="predicted"/>
<feature type="domain" description="POTRA" evidence="1">
    <location>
        <begin position="32"/>
        <end position="102"/>
    </location>
</feature>
<evidence type="ECO:0000259" key="1">
    <source>
        <dbReference type="Pfam" id="PF07244"/>
    </source>
</evidence>
<gene>
    <name evidence="2" type="ORF">J3U87_13920</name>
</gene>
<dbReference type="GO" id="GO:0019867">
    <property type="term" value="C:outer membrane"/>
    <property type="evidence" value="ECO:0007669"/>
    <property type="project" value="InterPro"/>
</dbReference>
<sequence>MARSIQSIRLLGMFIFLGFGLLHGSESPSFFIEHINIENLKHVSERIVRAELQLDTGQEYDEEQLRQALYRVERLQFIRETEFSLEKGSRRGAYVLKIHVTETRRLFWLLLTDSLLVRNNYRLSDEPGTSKYLANLDGQAFGYRWFSRKTEWRVFLPGGFAMTHYDLFGTGMVVDAGLGIPPSFNSRDFDFGTLPFTEDGSQFEIAASDSTLIAFSSLTYPISQEQSLNLGMYSGNIGISELQSRGTEEKRKLEDTEFQFNFATLNWTHNTTDHPYFPLTGRFIQAGLQWEWNQLAFDEATQDLVGGYDTWTWSRNSVVASYKEFWQLNSRDSFGLDFDVRYAGVHVSGKPEELALETEDYVSARGGIELSLSRNLMNRRFLYGSRDFRVTLSAGYRRYDTDLDEEKFTPDPNYGMYHAGVGLTMRDSWGAFRITVRYEQSNRGLWP</sequence>
<dbReference type="Pfam" id="PF07244">
    <property type="entry name" value="POTRA"/>
    <property type="match status" value="1"/>
</dbReference>